<name>A0AAD9Z8P5_9LECA</name>
<dbReference type="PANTHER" id="PTHR24126:SF14">
    <property type="entry name" value="ANK_REP_REGION DOMAIN-CONTAINING PROTEIN"/>
    <property type="match status" value="1"/>
</dbReference>
<keyword evidence="6" id="KW-1185">Reference proteome</keyword>
<dbReference type="SUPFAM" id="SSF48403">
    <property type="entry name" value="Ankyrin repeat"/>
    <property type="match status" value="2"/>
</dbReference>
<reference evidence="5" key="1">
    <citation type="submission" date="2022-11" db="EMBL/GenBank/DDBJ databases">
        <title>Chromosomal genome sequence assembly and mating type (MAT) locus characterization of the leprose asexual lichenized fungus Lepraria neglecta (Nyl.) Erichsen.</title>
        <authorList>
            <person name="Allen J.L."/>
            <person name="Pfeffer B."/>
        </authorList>
    </citation>
    <scope>NUCLEOTIDE SEQUENCE</scope>
    <source>
        <strain evidence="5">Allen 5258</strain>
    </source>
</reference>
<comment type="caution">
    <text evidence="5">The sequence shown here is derived from an EMBL/GenBank/DDBJ whole genome shotgun (WGS) entry which is preliminary data.</text>
</comment>
<feature type="region of interest" description="Disordered" evidence="4">
    <location>
        <begin position="1"/>
        <end position="21"/>
    </location>
</feature>
<dbReference type="PROSITE" id="PS50297">
    <property type="entry name" value="ANK_REP_REGION"/>
    <property type="match status" value="1"/>
</dbReference>
<evidence type="ECO:0000256" key="4">
    <source>
        <dbReference type="SAM" id="MobiDB-lite"/>
    </source>
</evidence>
<protein>
    <recommendedName>
        <fullName evidence="7">Ankyrin</fullName>
    </recommendedName>
</protein>
<keyword evidence="2 3" id="KW-0040">ANK repeat</keyword>
<evidence type="ECO:0000313" key="6">
    <source>
        <dbReference type="Proteomes" id="UP001276659"/>
    </source>
</evidence>
<dbReference type="PRINTS" id="PR01415">
    <property type="entry name" value="ANKYRIN"/>
</dbReference>
<dbReference type="PANTHER" id="PTHR24126">
    <property type="entry name" value="ANKYRIN REPEAT, PH AND SEC7 DOMAIN CONTAINING PROTEIN SECG-RELATED"/>
    <property type="match status" value="1"/>
</dbReference>
<accession>A0AAD9Z8P5</accession>
<dbReference type="SMART" id="SM00248">
    <property type="entry name" value="ANK"/>
    <property type="match status" value="5"/>
</dbReference>
<evidence type="ECO:0008006" key="7">
    <source>
        <dbReference type="Google" id="ProtNLM"/>
    </source>
</evidence>
<dbReference type="InterPro" id="IPR002110">
    <property type="entry name" value="Ankyrin_rpt"/>
</dbReference>
<feature type="repeat" description="ANK" evidence="3">
    <location>
        <begin position="247"/>
        <end position="279"/>
    </location>
</feature>
<feature type="repeat" description="ANK" evidence="3">
    <location>
        <begin position="214"/>
        <end position="246"/>
    </location>
</feature>
<sequence>MHQHPQSQHYASRDTAKFPQNRPPASILHLPSIVQALLETKILLNNQTSCGCTPLWLAAKQGYDDIVRLLLAANAILDLPDNSGTTPLAAAVMNLDHTSTVNILLAANASIETTDGDKMTPFLWAALLSANADPEKQCKGGCTALGWALRRGQDASQRGEPSHLGRAAQPQWVREATPGKGREPECAERGGQDSTFVGGGGVLGTTLRHSQDVNGAMILKMSMAFEHKKIMKALLAAGAEVDSKDGNRRTVVSYAAASGRPELAKVLLGAGVDVDVDAVDGEGKSAVGYARKHGDESLVQLLLEHKEKQCATVGGDGESEARETELMNDSAIVTGDESFDNVPCAEDGLDGSSLAANSGVGFRC</sequence>
<evidence type="ECO:0000256" key="3">
    <source>
        <dbReference type="PROSITE-ProRule" id="PRU00023"/>
    </source>
</evidence>
<evidence type="ECO:0000256" key="1">
    <source>
        <dbReference type="ARBA" id="ARBA00022737"/>
    </source>
</evidence>
<organism evidence="5 6">
    <name type="scientific">Lepraria neglecta</name>
    <dbReference type="NCBI Taxonomy" id="209136"/>
    <lineage>
        <taxon>Eukaryota</taxon>
        <taxon>Fungi</taxon>
        <taxon>Dikarya</taxon>
        <taxon>Ascomycota</taxon>
        <taxon>Pezizomycotina</taxon>
        <taxon>Lecanoromycetes</taxon>
        <taxon>OSLEUM clade</taxon>
        <taxon>Lecanoromycetidae</taxon>
        <taxon>Lecanorales</taxon>
        <taxon>Lecanorineae</taxon>
        <taxon>Stereocaulaceae</taxon>
        <taxon>Lepraria</taxon>
    </lineage>
</organism>
<dbReference type="EMBL" id="JASNWA010000007">
    <property type="protein sequence ID" value="KAK3173016.1"/>
    <property type="molecule type" value="Genomic_DNA"/>
</dbReference>
<feature type="region of interest" description="Disordered" evidence="4">
    <location>
        <begin position="153"/>
        <end position="198"/>
    </location>
</feature>
<proteinExistence type="predicted"/>
<feature type="repeat" description="ANK" evidence="3">
    <location>
        <begin position="83"/>
        <end position="116"/>
    </location>
</feature>
<dbReference type="Gene3D" id="1.25.40.20">
    <property type="entry name" value="Ankyrin repeat-containing domain"/>
    <property type="match status" value="2"/>
</dbReference>
<dbReference type="Pfam" id="PF12796">
    <property type="entry name" value="Ank_2"/>
    <property type="match status" value="2"/>
</dbReference>
<dbReference type="PROSITE" id="PS50088">
    <property type="entry name" value="ANK_REPEAT"/>
    <property type="match status" value="4"/>
</dbReference>
<evidence type="ECO:0000256" key="2">
    <source>
        <dbReference type="ARBA" id="ARBA00023043"/>
    </source>
</evidence>
<dbReference type="InterPro" id="IPR036770">
    <property type="entry name" value="Ankyrin_rpt-contain_sf"/>
</dbReference>
<keyword evidence="1" id="KW-0677">Repeat</keyword>
<dbReference type="Proteomes" id="UP001276659">
    <property type="component" value="Unassembled WGS sequence"/>
</dbReference>
<feature type="repeat" description="ANK" evidence="3">
    <location>
        <begin position="50"/>
        <end position="82"/>
    </location>
</feature>
<feature type="compositionally biased region" description="Basic and acidic residues" evidence="4">
    <location>
        <begin position="180"/>
        <end position="191"/>
    </location>
</feature>
<feature type="compositionally biased region" description="Polar residues" evidence="4">
    <location>
        <begin position="1"/>
        <end position="10"/>
    </location>
</feature>
<evidence type="ECO:0000313" key="5">
    <source>
        <dbReference type="EMBL" id="KAK3173016.1"/>
    </source>
</evidence>
<gene>
    <name evidence="5" type="ORF">OEA41_006344</name>
</gene>
<dbReference type="AlphaFoldDB" id="A0AAD9Z8P5"/>